<keyword evidence="10" id="KW-0503">Monooxygenase</keyword>
<dbReference type="GO" id="GO:0020037">
    <property type="term" value="F:heme binding"/>
    <property type="evidence" value="ECO:0007669"/>
    <property type="project" value="InterPro"/>
</dbReference>
<evidence type="ECO:0000256" key="3">
    <source>
        <dbReference type="ARBA" id="ARBA00010617"/>
    </source>
</evidence>
<keyword evidence="4" id="KW-0349">Heme</keyword>
<dbReference type="GO" id="GO:0016020">
    <property type="term" value="C:membrane"/>
    <property type="evidence" value="ECO:0007669"/>
    <property type="project" value="UniProtKB-SubCell"/>
</dbReference>
<evidence type="ECO:0000256" key="8">
    <source>
        <dbReference type="ARBA" id="ARBA00023002"/>
    </source>
</evidence>
<name>A0A1Y2J1W6_TRAC3</name>
<dbReference type="PANTHER" id="PTHR46300">
    <property type="entry name" value="P450, PUTATIVE (EUROFUNG)-RELATED-RELATED"/>
    <property type="match status" value="1"/>
</dbReference>
<dbReference type="SUPFAM" id="SSF48264">
    <property type="entry name" value="Cytochrome P450"/>
    <property type="match status" value="1"/>
</dbReference>
<evidence type="ECO:0000256" key="7">
    <source>
        <dbReference type="ARBA" id="ARBA00022989"/>
    </source>
</evidence>
<dbReference type="InterPro" id="IPR036396">
    <property type="entry name" value="Cyt_P450_sf"/>
</dbReference>
<reference evidence="13 14" key="1">
    <citation type="journal article" date="2015" name="Biotechnol. Biofuels">
        <title>Enhanced degradation of softwood versus hardwood by the white-rot fungus Pycnoporus coccineus.</title>
        <authorList>
            <person name="Couturier M."/>
            <person name="Navarro D."/>
            <person name="Chevret D."/>
            <person name="Henrissat B."/>
            <person name="Piumi F."/>
            <person name="Ruiz-Duenas F.J."/>
            <person name="Martinez A.T."/>
            <person name="Grigoriev I.V."/>
            <person name="Riley R."/>
            <person name="Lipzen A."/>
            <person name="Berrin J.G."/>
            <person name="Master E.R."/>
            <person name="Rosso M.N."/>
        </authorList>
    </citation>
    <scope>NUCLEOTIDE SEQUENCE [LARGE SCALE GENOMIC DNA]</scope>
    <source>
        <strain evidence="13 14">BRFM310</strain>
    </source>
</reference>
<dbReference type="Pfam" id="PF00067">
    <property type="entry name" value="p450"/>
    <property type="match status" value="1"/>
</dbReference>
<evidence type="ECO:0000256" key="1">
    <source>
        <dbReference type="ARBA" id="ARBA00001971"/>
    </source>
</evidence>
<keyword evidence="14" id="KW-1185">Reference proteome</keyword>
<dbReference type="InterPro" id="IPR001128">
    <property type="entry name" value="Cyt_P450"/>
</dbReference>
<keyword evidence="7 12" id="KW-1133">Transmembrane helix</keyword>
<keyword evidence="9" id="KW-0408">Iron</keyword>
<dbReference type="AlphaFoldDB" id="A0A1Y2J1W6"/>
<keyword evidence="5 12" id="KW-0812">Transmembrane</keyword>
<evidence type="ECO:0000256" key="5">
    <source>
        <dbReference type="ARBA" id="ARBA00022692"/>
    </source>
</evidence>
<dbReference type="GO" id="GO:0004497">
    <property type="term" value="F:monooxygenase activity"/>
    <property type="evidence" value="ECO:0007669"/>
    <property type="project" value="UniProtKB-KW"/>
</dbReference>
<evidence type="ECO:0000313" key="14">
    <source>
        <dbReference type="Proteomes" id="UP000193067"/>
    </source>
</evidence>
<comment type="cofactor">
    <cofactor evidence="1">
        <name>heme</name>
        <dbReference type="ChEBI" id="CHEBI:30413"/>
    </cofactor>
</comment>
<keyword evidence="11 12" id="KW-0472">Membrane</keyword>
<evidence type="ECO:0000256" key="11">
    <source>
        <dbReference type="ARBA" id="ARBA00023136"/>
    </source>
</evidence>
<gene>
    <name evidence="13" type="ORF">PYCCODRAFT_607349</name>
</gene>
<sequence>MGLSVLFASLICPLALFASLPILFVIWSFVRGRNRTRRQRLPPGPKPLPIVGNIFDLMHMENQWTCFKDLCTRYGDLVYFNILGQDVVIIGNHRLVNELLEKRSANTSDRPHSYVLPLTMRYGQWWRNHRRAFWQILHPKVVQGYREIQQGYTRRFLHKLIETPNHMKEHSRYVFGAAMLKILYNIHAKDGGDEALARIDKAVTCTADTLTGGHPIQFLPWLRHVPVHGIYRTKAAPFHAHYPSCSQGSRTTHT</sequence>
<keyword evidence="8" id="KW-0560">Oxidoreductase</keyword>
<organism evidence="13 14">
    <name type="scientific">Trametes coccinea (strain BRFM310)</name>
    <name type="common">Pycnoporus coccineus</name>
    <dbReference type="NCBI Taxonomy" id="1353009"/>
    <lineage>
        <taxon>Eukaryota</taxon>
        <taxon>Fungi</taxon>
        <taxon>Dikarya</taxon>
        <taxon>Basidiomycota</taxon>
        <taxon>Agaricomycotina</taxon>
        <taxon>Agaricomycetes</taxon>
        <taxon>Polyporales</taxon>
        <taxon>Polyporaceae</taxon>
        <taxon>Trametes</taxon>
    </lineage>
</organism>
<evidence type="ECO:0000256" key="6">
    <source>
        <dbReference type="ARBA" id="ARBA00022723"/>
    </source>
</evidence>
<evidence type="ECO:0000313" key="13">
    <source>
        <dbReference type="EMBL" id="OSD07376.1"/>
    </source>
</evidence>
<dbReference type="GO" id="GO:0005506">
    <property type="term" value="F:iron ion binding"/>
    <property type="evidence" value="ECO:0007669"/>
    <property type="project" value="InterPro"/>
</dbReference>
<evidence type="ECO:0000256" key="4">
    <source>
        <dbReference type="ARBA" id="ARBA00022617"/>
    </source>
</evidence>
<evidence type="ECO:0000256" key="12">
    <source>
        <dbReference type="SAM" id="Phobius"/>
    </source>
</evidence>
<proteinExistence type="inferred from homology"/>
<dbReference type="OrthoDB" id="2802867at2759"/>
<evidence type="ECO:0000256" key="10">
    <source>
        <dbReference type="ARBA" id="ARBA00023033"/>
    </source>
</evidence>
<dbReference type="Gene3D" id="1.10.630.10">
    <property type="entry name" value="Cytochrome P450"/>
    <property type="match status" value="1"/>
</dbReference>
<dbReference type="EMBL" id="KZ084088">
    <property type="protein sequence ID" value="OSD07376.1"/>
    <property type="molecule type" value="Genomic_DNA"/>
</dbReference>
<dbReference type="GO" id="GO:0016705">
    <property type="term" value="F:oxidoreductase activity, acting on paired donors, with incorporation or reduction of molecular oxygen"/>
    <property type="evidence" value="ECO:0007669"/>
    <property type="project" value="InterPro"/>
</dbReference>
<evidence type="ECO:0000256" key="9">
    <source>
        <dbReference type="ARBA" id="ARBA00023004"/>
    </source>
</evidence>
<keyword evidence="6" id="KW-0479">Metal-binding</keyword>
<dbReference type="STRING" id="1353009.A0A1Y2J1W6"/>
<dbReference type="Proteomes" id="UP000193067">
    <property type="component" value="Unassembled WGS sequence"/>
</dbReference>
<protein>
    <submittedName>
        <fullName evidence="13">Cytochrome P450</fullName>
    </submittedName>
</protein>
<evidence type="ECO:0000256" key="2">
    <source>
        <dbReference type="ARBA" id="ARBA00004167"/>
    </source>
</evidence>
<dbReference type="PANTHER" id="PTHR46300:SF7">
    <property type="entry name" value="P450, PUTATIVE (EUROFUNG)-RELATED"/>
    <property type="match status" value="1"/>
</dbReference>
<comment type="similarity">
    <text evidence="3">Belongs to the cytochrome P450 family.</text>
</comment>
<accession>A0A1Y2J1W6</accession>
<comment type="subcellular location">
    <subcellularLocation>
        <location evidence="2">Membrane</location>
        <topology evidence="2">Single-pass membrane protein</topology>
    </subcellularLocation>
</comment>
<feature type="transmembrane region" description="Helical" evidence="12">
    <location>
        <begin position="6"/>
        <end position="30"/>
    </location>
</feature>
<dbReference type="InterPro" id="IPR050364">
    <property type="entry name" value="Cytochrome_P450_fung"/>
</dbReference>